<sequence>MSFGPVSEKTFGDAPFLPAATSSSGLPVSFAVFSGPAAVVEGAAGNMLLDVTGTGTVVVLAYQAGDGVYEPAPAVMQSFVVKKKQLTVTAEDKSREYQQPDPLFTLAYKGFVKGQDATYLQEQPEVTTEATLQSNAGKYPLLVTGGADSNYELHYVTGTLTIIKQKALVSLSGLWHEHTGKAIEATVNTSPEGLQVQVTYNGKTNPPAAAGSYLVEATILETNYEGAASDSLFIWGVNMPAPDPEPEPTPEPETEQEVELFPNPSDNGKIVIKLEPAFQGALVEVCTLSGGVVMSFRLNDDETQHLDFSALQKGLYLIRFVGPTGVYKTIKFYRL</sequence>
<dbReference type="InterPro" id="IPR026444">
    <property type="entry name" value="Secre_tail"/>
</dbReference>
<reference evidence="4 5" key="1">
    <citation type="submission" date="2019-08" db="EMBL/GenBank/DDBJ databases">
        <authorList>
            <person name="Shi S."/>
        </authorList>
    </citation>
    <scope>NUCLEOTIDE SEQUENCE [LARGE SCALE GENOMIC DNA]</scope>
    <source>
        <strain evidence="4 5">GY10130</strain>
    </source>
</reference>
<keyword evidence="5" id="KW-1185">Reference proteome</keyword>
<dbReference type="InterPro" id="IPR043772">
    <property type="entry name" value="MBG_3"/>
</dbReference>
<feature type="domain" description="Secretion system C-terminal sorting" evidence="3">
    <location>
        <begin position="260"/>
        <end position="322"/>
    </location>
</feature>
<evidence type="ECO:0000313" key="4">
    <source>
        <dbReference type="EMBL" id="TXK52864.1"/>
    </source>
</evidence>
<organism evidence="4 5">
    <name type="scientific">Pontibacter qinzhouensis</name>
    <dbReference type="NCBI Taxonomy" id="2603253"/>
    <lineage>
        <taxon>Bacteria</taxon>
        <taxon>Pseudomonadati</taxon>
        <taxon>Bacteroidota</taxon>
        <taxon>Cytophagia</taxon>
        <taxon>Cytophagales</taxon>
        <taxon>Hymenobacteraceae</taxon>
        <taxon>Pontibacter</taxon>
    </lineage>
</organism>
<protein>
    <submittedName>
        <fullName evidence="4">T9SS type A sorting domain-containing protein</fullName>
    </submittedName>
</protein>
<proteinExistence type="predicted"/>
<feature type="domain" description="MBG" evidence="1">
    <location>
        <begin position="86"/>
        <end position="161"/>
    </location>
</feature>
<dbReference type="Pfam" id="PF18887">
    <property type="entry name" value="MBG_3"/>
    <property type="match status" value="1"/>
</dbReference>
<accession>A0A5C8KD59</accession>
<dbReference type="InterPro" id="IPR041286">
    <property type="entry name" value="MBG_2"/>
</dbReference>
<gene>
    <name evidence="4" type="ORF">FVR03_00375</name>
</gene>
<dbReference type="EMBL" id="VRTY01000001">
    <property type="protein sequence ID" value="TXK52864.1"/>
    <property type="molecule type" value="Genomic_DNA"/>
</dbReference>
<dbReference type="Proteomes" id="UP000321926">
    <property type="component" value="Unassembled WGS sequence"/>
</dbReference>
<dbReference type="Gene3D" id="3.30.160.710">
    <property type="match status" value="1"/>
</dbReference>
<evidence type="ECO:0000259" key="3">
    <source>
        <dbReference type="Pfam" id="PF18962"/>
    </source>
</evidence>
<evidence type="ECO:0000259" key="1">
    <source>
        <dbReference type="Pfam" id="PF18676"/>
    </source>
</evidence>
<dbReference type="AlphaFoldDB" id="A0A5C8KD59"/>
<dbReference type="OrthoDB" id="9786188at2"/>
<dbReference type="Pfam" id="PF18676">
    <property type="entry name" value="MBG_2"/>
    <property type="match status" value="1"/>
</dbReference>
<name>A0A5C8KD59_9BACT</name>
<dbReference type="NCBIfam" id="TIGR04183">
    <property type="entry name" value="Por_Secre_tail"/>
    <property type="match status" value="1"/>
</dbReference>
<dbReference type="Pfam" id="PF18962">
    <property type="entry name" value="Por_Secre_tail"/>
    <property type="match status" value="1"/>
</dbReference>
<evidence type="ECO:0000313" key="5">
    <source>
        <dbReference type="Proteomes" id="UP000321926"/>
    </source>
</evidence>
<feature type="domain" description="MBG" evidence="2">
    <location>
        <begin position="167"/>
        <end position="234"/>
    </location>
</feature>
<evidence type="ECO:0000259" key="2">
    <source>
        <dbReference type="Pfam" id="PF18887"/>
    </source>
</evidence>
<comment type="caution">
    <text evidence="4">The sequence shown here is derived from an EMBL/GenBank/DDBJ whole genome shotgun (WGS) entry which is preliminary data.</text>
</comment>
<dbReference type="RefSeq" id="WP_147919768.1">
    <property type="nucleotide sequence ID" value="NZ_VRTY01000001.1"/>
</dbReference>